<protein>
    <submittedName>
        <fullName evidence="1">Uncharacterized protein</fullName>
    </submittedName>
</protein>
<dbReference type="EMBL" id="JADGMS010000010">
    <property type="protein sequence ID" value="KAF9673712.1"/>
    <property type="molecule type" value="Genomic_DNA"/>
</dbReference>
<sequence length="191" mass="21172">MNSISCNPPFQHYFCPPTIHVAHLFTQLHSSTVNQPGKECPLSRIWNKAITIRVCTLIRIPYQQSTSTKFSTFSSVVRIGPRWWFLNAVIWLSTSSAKGVNGEPSALDLASSSSDCFRSASYALMMDHFRELAVRSFFTSTASPNFNNVSLSSESPSGTLPLLVDTDFFIFTEFFSVLETEPALSALLGSQ</sequence>
<organism evidence="1 2">
    <name type="scientific">Salix dunnii</name>
    <dbReference type="NCBI Taxonomy" id="1413687"/>
    <lineage>
        <taxon>Eukaryota</taxon>
        <taxon>Viridiplantae</taxon>
        <taxon>Streptophyta</taxon>
        <taxon>Embryophyta</taxon>
        <taxon>Tracheophyta</taxon>
        <taxon>Spermatophyta</taxon>
        <taxon>Magnoliopsida</taxon>
        <taxon>eudicotyledons</taxon>
        <taxon>Gunneridae</taxon>
        <taxon>Pentapetalae</taxon>
        <taxon>rosids</taxon>
        <taxon>fabids</taxon>
        <taxon>Malpighiales</taxon>
        <taxon>Salicaceae</taxon>
        <taxon>Saliceae</taxon>
        <taxon>Salix</taxon>
    </lineage>
</organism>
<reference evidence="1 2" key="1">
    <citation type="submission" date="2020-10" db="EMBL/GenBank/DDBJ databases">
        <title>Plant Genome Project.</title>
        <authorList>
            <person name="Zhang R.-G."/>
        </authorList>
    </citation>
    <scope>NUCLEOTIDE SEQUENCE [LARGE SCALE GENOMIC DNA]</scope>
    <source>
        <strain evidence="1">FAFU-HL-1</strain>
        <tissue evidence="1">Leaf</tissue>
    </source>
</reference>
<dbReference type="OrthoDB" id="429143at2759"/>
<proteinExistence type="predicted"/>
<name>A0A835JM03_9ROSI</name>
<evidence type="ECO:0000313" key="2">
    <source>
        <dbReference type="Proteomes" id="UP000657918"/>
    </source>
</evidence>
<comment type="caution">
    <text evidence="1">The sequence shown here is derived from an EMBL/GenBank/DDBJ whole genome shotgun (WGS) entry which is preliminary data.</text>
</comment>
<evidence type="ECO:0000313" key="1">
    <source>
        <dbReference type="EMBL" id="KAF9673712.1"/>
    </source>
</evidence>
<dbReference type="AlphaFoldDB" id="A0A835JM03"/>
<gene>
    <name evidence="1" type="ORF">SADUNF_Sadunf10G0052700</name>
</gene>
<dbReference type="Proteomes" id="UP000657918">
    <property type="component" value="Unassembled WGS sequence"/>
</dbReference>
<accession>A0A835JM03</accession>
<keyword evidence="2" id="KW-1185">Reference proteome</keyword>